<dbReference type="InterPro" id="IPR039468">
    <property type="entry name" value="WDR19_WD40_rpt"/>
</dbReference>
<proteinExistence type="predicted"/>
<dbReference type="GO" id="GO:0008104">
    <property type="term" value="P:intracellular protein localization"/>
    <property type="evidence" value="ECO:0007669"/>
    <property type="project" value="UniProtKB-ARBA"/>
</dbReference>
<evidence type="ECO:0000256" key="6">
    <source>
        <dbReference type="ARBA" id="ARBA00023069"/>
    </source>
</evidence>
<dbReference type="GO" id="GO:0005929">
    <property type="term" value="C:cilium"/>
    <property type="evidence" value="ECO:0007669"/>
    <property type="project" value="UniProtKB-SubCell"/>
</dbReference>
<dbReference type="GO" id="GO:0035721">
    <property type="term" value="P:intraciliary retrograde transport"/>
    <property type="evidence" value="ECO:0007669"/>
    <property type="project" value="InterPro"/>
</dbReference>
<dbReference type="InterPro" id="IPR057855">
    <property type="entry name" value="Beta-prop_WDR19_1st"/>
</dbReference>
<keyword evidence="2" id="KW-0853">WD repeat</keyword>
<dbReference type="GO" id="GO:0030991">
    <property type="term" value="C:intraciliary transport particle A"/>
    <property type="evidence" value="ECO:0007669"/>
    <property type="project" value="TreeGrafter"/>
</dbReference>
<keyword evidence="7" id="KW-0966">Cell projection</keyword>
<evidence type="ECO:0000256" key="3">
    <source>
        <dbReference type="ARBA" id="ARBA00022737"/>
    </source>
</evidence>
<evidence type="ECO:0000256" key="1">
    <source>
        <dbReference type="ARBA" id="ARBA00004138"/>
    </source>
</evidence>
<dbReference type="STRING" id="1147741.A0A0R3RUL2"/>
<evidence type="ECO:0000313" key="10">
    <source>
        <dbReference type="Proteomes" id="UP000050640"/>
    </source>
</evidence>
<dbReference type="Proteomes" id="UP000050640">
    <property type="component" value="Unplaced"/>
</dbReference>
<dbReference type="Pfam" id="PF15911">
    <property type="entry name" value="Beta-prop_WDR19_2nd"/>
    <property type="match status" value="1"/>
</dbReference>
<sequence>MKQLSLCFQLIWSLTEKELGEGEPVFEWRSKGNYLAVAGSNNSVKLYDRSGNLIDELDLSGRVEALSWDRDGDMLAIMKGKGTAVILWEFASKTVNKLDSGMSGKEKPTFILWSQISPILAIGYDSGNLLFYNQRTSRKTSAIGKHQSAITCGTFSNNDWLALGSTDSTITVSSINGDLMFTFMCNTEPSLIKFCDRKQPNEKNAKSCTMVSAILGQSTIMLAELNDDIQPVNLQCQARYGEIVTYCWYRDNFLLLAFDKGFLVCVSVIASEMGQEIYTVQDFKTYFSFMCVSEVSSKVLLTGDNQIRVRELSRLDEIIEIVEVDAKNNDLYSSAINYDGQLVAVGTHSGTLHVFLTKMPTLGAAYLNTVAILSSLNEITLFREGEKNPLATVKIELEPAGIAVGPKHIAISMNNRAWLYEIVETKGVRHVCEIEYLSTIYAMHLNEKYAVAKLDNRAQLRKLHDENEQYNMEGNGFIIPDPEHASYGLQDITLTDNFLIYCTNDGHLYYYSLENEIYVNEYKHTARITSLYPEPGGITLCFFDERLNAYIYSPVDDEAIKIPSIDSTAYLKNCLWENFSVDRDTFVICDSDTIHVFLLSKNQIENVSLVKIGQTRIPYGHIPLMLCKGIVHCQTQNGRIGTVLLESHRTDMVLDGKSPNTLEKLLDQALNLKRWTYAWRICEYSKIHEHWNKFAIAATKNGEVELAIRIFKQTDAVGIVWSLEEMQYIEEKTLINGYLALLLGNFDIAEEFFLQSSKPREALDMRRDLLHWDKALSLAMRLAVEEVPMISKEYAQQLEFMGNYSQALTQYENGLIGNADENNEEILEHNEMCNSGIARMSIRTGDIRKGIEIAASIERRAVKRDCAIILEQLKQYSDAAYLYELGHFYDRAAAVSLKAKNWTKVGILLPKVHSPKIHTAYGKVMEGEKKYEQAAIAYKYARDYDNLVRLLLEHLNKPEEAVRIVRESRSVEGAKLVAKYEAFHLAEMEQKMDVFADAVEDDGTLDVFLQLADYYAKNMNSQKAGFFYYKVGQYSKALDYLLTNGEDTQAMNTAIACVVEARDADLSSRMIDYLLGEVDGIPKNPKFLFKYHISMKRYREAAKTAVVIATEEQANGSYRIAHKLLFGMYQELQNEGIKVPFEVQNNLMLLHSYLIIKSLVKRGEHMKAARMLIRVANSISRFPAHVVPILTTTVIECTKAGLKQSAFKFAVELLKDSNRKSIDQRYRKKIEAIVRKPDKLTDPEEPKTCCPYCDNPTEESMLVCASCKNLIPYCIVTGLHLVTNDLAVCPSCGFPGFYSELKRLMDEKEDCPMCGDELSDLKPVDDVKQFLMNDKNIENNKN</sequence>
<evidence type="ECO:0000256" key="7">
    <source>
        <dbReference type="ARBA" id="ARBA00023273"/>
    </source>
</evidence>
<keyword evidence="5" id="KW-0802">TPR repeat</keyword>
<dbReference type="Pfam" id="PF23389">
    <property type="entry name" value="Beta-prop_WDR19_1st"/>
    <property type="match status" value="1"/>
</dbReference>
<feature type="domain" description="WDR19 first beta-propeller" evidence="9">
    <location>
        <begin position="25"/>
        <end position="350"/>
    </location>
</feature>
<dbReference type="PANTHER" id="PTHR14920">
    <property type="entry name" value="OSMOTIC AVOIDANCE ABNORMAL PROTEIN 1/WD REPEAT MEMBRANE PROTEIN"/>
    <property type="match status" value="1"/>
</dbReference>
<keyword evidence="10" id="KW-1185">Reference proteome</keyword>
<evidence type="ECO:0000256" key="5">
    <source>
        <dbReference type="ARBA" id="ARBA00022803"/>
    </source>
</evidence>
<accession>A0A0R3RUL2</accession>
<feature type="domain" description="WDR19 WD40 repeat" evidence="8">
    <location>
        <begin position="370"/>
        <end position="648"/>
    </location>
</feature>
<dbReference type="Gene3D" id="2.130.10.10">
    <property type="entry name" value="YVTN repeat-like/Quinoprotein amine dehydrogenase"/>
    <property type="match status" value="2"/>
</dbReference>
<evidence type="ECO:0000259" key="9">
    <source>
        <dbReference type="Pfam" id="PF23389"/>
    </source>
</evidence>
<dbReference type="PANTHER" id="PTHR14920:SF0">
    <property type="entry name" value="WD REPEAT DOMAIN 19"/>
    <property type="match status" value="1"/>
</dbReference>
<dbReference type="WBParaSite" id="EEL_0000571801-mRNA-1">
    <property type="protein sequence ID" value="EEL_0000571801-mRNA-1"/>
    <property type="gene ID" value="EEL_0000571801"/>
</dbReference>
<organism evidence="10 11">
    <name type="scientific">Elaeophora elaphi</name>
    <dbReference type="NCBI Taxonomy" id="1147741"/>
    <lineage>
        <taxon>Eukaryota</taxon>
        <taxon>Metazoa</taxon>
        <taxon>Ecdysozoa</taxon>
        <taxon>Nematoda</taxon>
        <taxon>Chromadorea</taxon>
        <taxon>Rhabditida</taxon>
        <taxon>Spirurina</taxon>
        <taxon>Spiruromorpha</taxon>
        <taxon>Filarioidea</taxon>
        <taxon>Onchocercidae</taxon>
        <taxon>Elaeophora</taxon>
    </lineage>
</organism>
<dbReference type="InterPro" id="IPR001680">
    <property type="entry name" value="WD40_rpt"/>
</dbReference>
<dbReference type="InterPro" id="IPR040379">
    <property type="entry name" value="WDR19/dyf-2"/>
</dbReference>
<dbReference type="Gene3D" id="1.25.40.470">
    <property type="match status" value="1"/>
</dbReference>
<comment type="subcellular location">
    <subcellularLocation>
        <location evidence="1">Cell projection</location>
        <location evidence="1">Cilium</location>
    </subcellularLocation>
</comment>
<dbReference type="GO" id="GO:0060271">
    <property type="term" value="P:cilium assembly"/>
    <property type="evidence" value="ECO:0007669"/>
    <property type="project" value="TreeGrafter"/>
</dbReference>
<protein>
    <submittedName>
        <fullName evidence="11">WD repeat-containing protein 19</fullName>
    </submittedName>
</protein>
<dbReference type="InterPro" id="IPR015943">
    <property type="entry name" value="WD40/YVTN_repeat-like_dom_sf"/>
</dbReference>
<dbReference type="FunFam" id="1.25.40.470:FF:000009">
    <property type="entry name" value="WD repeat-containing protein 19 isoform X1"/>
    <property type="match status" value="1"/>
</dbReference>
<dbReference type="SUPFAM" id="SSF50978">
    <property type="entry name" value="WD40 repeat-like"/>
    <property type="match status" value="2"/>
</dbReference>
<keyword evidence="6" id="KW-0969">Cilium</keyword>
<evidence type="ECO:0000259" key="8">
    <source>
        <dbReference type="Pfam" id="PF15911"/>
    </source>
</evidence>
<dbReference type="SMART" id="SM00320">
    <property type="entry name" value="WD40"/>
    <property type="match status" value="5"/>
</dbReference>
<reference evidence="11" key="1">
    <citation type="submission" date="2016-04" db="UniProtKB">
        <authorList>
            <consortium name="WormBaseParasite"/>
        </authorList>
    </citation>
    <scope>IDENTIFICATION</scope>
</reference>
<keyword evidence="3" id="KW-0677">Repeat</keyword>
<evidence type="ECO:0000256" key="2">
    <source>
        <dbReference type="ARBA" id="ARBA00022574"/>
    </source>
</evidence>
<evidence type="ECO:0000256" key="4">
    <source>
        <dbReference type="ARBA" id="ARBA00022794"/>
    </source>
</evidence>
<name>A0A0R3RUL2_9BILA</name>
<keyword evidence="4" id="KW-0970">Cilium biogenesis/degradation</keyword>
<evidence type="ECO:0000313" key="11">
    <source>
        <dbReference type="WBParaSite" id="EEL_0000571801-mRNA-1"/>
    </source>
</evidence>
<dbReference type="InterPro" id="IPR036322">
    <property type="entry name" value="WD40_repeat_dom_sf"/>
</dbReference>